<dbReference type="SMART" id="SM00448">
    <property type="entry name" value="REC"/>
    <property type="match status" value="2"/>
</dbReference>
<dbReference type="PROSITE" id="PS50887">
    <property type="entry name" value="GGDEF"/>
    <property type="match status" value="1"/>
</dbReference>
<evidence type="ECO:0000256" key="3">
    <source>
        <dbReference type="PROSITE-ProRule" id="PRU00169"/>
    </source>
</evidence>
<dbReference type="Proteomes" id="UP001209681">
    <property type="component" value="Unassembled WGS sequence"/>
</dbReference>
<dbReference type="InterPro" id="IPR011006">
    <property type="entry name" value="CheY-like_superfamily"/>
</dbReference>
<dbReference type="PANTHER" id="PTHR45138:SF9">
    <property type="entry name" value="DIGUANYLATE CYCLASE DGCM-RELATED"/>
    <property type="match status" value="1"/>
</dbReference>
<dbReference type="RefSeq" id="WP_265423844.1">
    <property type="nucleotide sequence ID" value="NZ_JAPFPW010000002.1"/>
</dbReference>
<dbReference type="InterPro" id="IPR050469">
    <property type="entry name" value="Diguanylate_Cyclase"/>
</dbReference>
<dbReference type="PROSITE" id="PS50110">
    <property type="entry name" value="RESPONSE_REGULATORY"/>
    <property type="match status" value="2"/>
</dbReference>
<gene>
    <name evidence="7" type="ORF">OOT00_03190</name>
</gene>
<feature type="domain" description="GGDEF" evidence="6">
    <location>
        <begin position="424"/>
        <end position="556"/>
    </location>
</feature>
<dbReference type="CDD" id="cd00156">
    <property type="entry name" value="REC"/>
    <property type="match status" value="1"/>
</dbReference>
<feature type="modified residue" description="4-aspartylphosphate" evidence="3">
    <location>
        <position position="317"/>
    </location>
</feature>
<dbReference type="InterPro" id="IPR000160">
    <property type="entry name" value="GGDEF_dom"/>
</dbReference>
<evidence type="ECO:0000313" key="7">
    <source>
        <dbReference type="EMBL" id="MCW7752986.1"/>
    </source>
</evidence>
<comment type="caution">
    <text evidence="3">Lacks conserved residue(s) required for the propagation of feature annotation.</text>
</comment>
<dbReference type="PANTHER" id="PTHR45138">
    <property type="entry name" value="REGULATORY COMPONENTS OF SENSORY TRANSDUCTION SYSTEM"/>
    <property type="match status" value="1"/>
</dbReference>
<reference evidence="7 8" key="1">
    <citation type="submission" date="2022-11" db="EMBL/GenBank/DDBJ databases">
        <title>Desulfobotulus tamanensis H1 sp. nov. - anaerobic, alkaliphilic, sulphate reducing bacterium isolated from terrestrial mud volcano.</title>
        <authorList>
            <person name="Frolova A."/>
            <person name="Merkel A.Y."/>
            <person name="Slobodkin A.I."/>
        </authorList>
    </citation>
    <scope>NUCLEOTIDE SEQUENCE [LARGE SCALE GENOMIC DNA]</scope>
    <source>
        <strain evidence="7 8">H1</strain>
    </source>
</reference>
<dbReference type="Pfam" id="PF01627">
    <property type="entry name" value="Hpt"/>
    <property type="match status" value="1"/>
</dbReference>
<dbReference type="GO" id="GO:0052621">
    <property type="term" value="F:diguanylate cyclase activity"/>
    <property type="evidence" value="ECO:0007669"/>
    <property type="project" value="UniProtKB-EC"/>
</dbReference>
<dbReference type="Pfam" id="PF00072">
    <property type="entry name" value="Response_reg"/>
    <property type="match status" value="1"/>
</dbReference>
<evidence type="ECO:0000259" key="6">
    <source>
        <dbReference type="PROSITE" id="PS50887"/>
    </source>
</evidence>
<dbReference type="CDD" id="cd01949">
    <property type="entry name" value="GGDEF"/>
    <property type="match status" value="1"/>
</dbReference>
<dbReference type="SUPFAM" id="SSF55073">
    <property type="entry name" value="Nucleotide cyclase"/>
    <property type="match status" value="1"/>
</dbReference>
<dbReference type="SUPFAM" id="SSF52172">
    <property type="entry name" value="CheY-like"/>
    <property type="match status" value="2"/>
</dbReference>
<evidence type="ECO:0000313" key="8">
    <source>
        <dbReference type="Proteomes" id="UP001209681"/>
    </source>
</evidence>
<dbReference type="InterPro" id="IPR008207">
    <property type="entry name" value="Sig_transdc_His_kin_Hpt_dom"/>
</dbReference>
<dbReference type="InterPro" id="IPR029787">
    <property type="entry name" value="Nucleotide_cyclase"/>
</dbReference>
<keyword evidence="7" id="KW-0808">Transferase</keyword>
<keyword evidence="7" id="KW-0548">Nucleotidyltransferase</keyword>
<dbReference type="SMART" id="SM00267">
    <property type="entry name" value="GGDEF"/>
    <property type="match status" value="1"/>
</dbReference>
<dbReference type="Pfam" id="PF00990">
    <property type="entry name" value="GGDEF"/>
    <property type="match status" value="1"/>
</dbReference>
<sequence>MTGKEDEKRFESQMETLREGYRERLRRQLDDMIRVAENLEESLDPLPTLETLHHELHKIAGGAGVFGMPELGKKARTLELQMKGIRDRAVSGKGLPFSEIMAAIRGLSVPDTLSEKEDPLSSAQWEKPSGVRSDDLAGSEPQLLIIDSHEKRGRELVFSLRYFGYAPRHCHGLSDASSLFPHKAPDAILLSLSASENSYSSRSLAEDIREFFPEVPPLLVLSDNLDFSTRLAVSRAGGQGFFTRPLDVPKVVDRLEHLIGRRERAPYRVLIVDDEPMVAEHFCLVLRAAGMEVQREEDPARVLDMLSTFRPEVLLMDVHMAGCSGTELAGIIRMEEEWVGIPILYLSAESKMEEQIRALNSGGDDFLTKPVDDAFLVASVSAHVSRARRLAELMARDSLTGLLKHIRIKEALEVEMSRCNRDGSTLCVVMLDLDHFKRVNDTWGHSTGDRVIKALAHLLTRRLRRSDSIGRYGGEEFMAVLPGCSPEKAQVLMEEIRRNLKTIEFHAKGETFRVTCSVGIACSSLGSSPEEILQAADQALYRAKEEGRDRICMDGWSEVP</sequence>
<dbReference type="InterPro" id="IPR001789">
    <property type="entry name" value="Sig_transdc_resp-reg_receiver"/>
</dbReference>
<dbReference type="Gene3D" id="1.20.120.160">
    <property type="entry name" value="HPT domain"/>
    <property type="match status" value="1"/>
</dbReference>
<comment type="catalytic activity">
    <reaction evidence="2">
        <text>2 GTP = 3',3'-c-di-GMP + 2 diphosphate</text>
        <dbReference type="Rhea" id="RHEA:24898"/>
        <dbReference type="ChEBI" id="CHEBI:33019"/>
        <dbReference type="ChEBI" id="CHEBI:37565"/>
        <dbReference type="ChEBI" id="CHEBI:58805"/>
        <dbReference type="EC" id="2.7.7.65"/>
    </reaction>
</comment>
<dbReference type="CDD" id="cd00088">
    <property type="entry name" value="HPT"/>
    <property type="match status" value="1"/>
</dbReference>
<evidence type="ECO:0000256" key="2">
    <source>
        <dbReference type="ARBA" id="ARBA00034247"/>
    </source>
</evidence>
<dbReference type="InterPro" id="IPR043128">
    <property type="entry name" value="Rev_trsase/Diguanyl_cyclase"/>
</dbReference>
<evidence type="ECO:0000256" key="1">
    <source>
        <dbReference type="ARBA" id="ARBA00012528"/>
    </source>
</evidence>
<organism evidence="7 8">
    <name type="scientific">Desulfobotulus pelophilus</name>
    <dbReference type="NCBI Taxonomy" id="2823377"/>
    <lineage>
        <taxon>Bacteria</taxon>
        <taxon>Pseudomonadati</taxon>
        <taxon>Thermodesulfobacteriota</taxon>
        <taxon>Desulfobacteria</taxon>
        <taxon>Desulfobacterales</taxon>
        <taxon>Desulfobacteraceae</taxon>
        <taxon>Desulfobotulus</taxon>
    </lineage>
</organism>
<feature type="region of interest" description="Disordered" evidence="4">
    <location>
        <begin position="113"/>
        <end position="136"/>
    </location>
</feature>
<name>A0ABT3N738_9BACT</name>
<evidence type="ECO:0000256" key="4">
    <source>
        <dbReference type="SAM" id="MobiDB-lite"/>
    </source>
</evidence>
<evidence type="ECO:0000259" key="5">
    <source>
        <dbReference type="PROSITE" id="PS50110"/>
    </source>
</evidence>
<dbReference type="Gene3D" id="3.40.50.2300">
    <property type="match status" value="2"/>
</dbReference>
<keyword evidence="8" id="KW-1185">Reference proteome</keyword>
<keyword evidence="3" id="KW-0597">Phosphoprotein</keyword>
<dbReference type="EC" id="2.7.7.65" evidence="1"/>
<comment type="caution">
    <text evidence="7">The sequence shown here is derived from an EMBL/GenBank/DDBJ whole genome shotgun (WGS) entry which is preliminary data.</text>
</comment>
<proteinExistence type="predicted"/>
<dbReference type="InterPro" id="IPR036641">
    <property type="entry name" value="HPT_dom_sf"/>
</dbReference>
<protein>
    <recommendedName>
        <fullName evidence="1">diguanylate cyclase</fullName>
        <ecNumber evidence="1">2.7.7.65</ecNumber>
    </recommendedName>
</protein>
<dbReference type="Gene3D" id="3.30.70.270">
    <property type="match status" value="1"/>
</dbReference>
<feature type="domain" description="Response regulatory" evidence="5">
    <location>
        <begin position="268"/>
        <end position="384"/>
    </location>
</feature>
<dbReference type="NCBIfam" id="TIGR00254">
    <property type="entry name" value="GGDEF"/>
    <property type="match status" value="1"/>
</dbReference>
<feature type="domain" description="Response regulatory" evidence="5">
    <location>
        <begin position="142"/>
        <end position="259"/>
    </location>
</feature>
<dbReference type="SUPFAM" id="SSF47226">
    <property type="entry name" value="Histidine-containing phosphotransfer domain, HPT domain"/>
    <property type="match status" value="1"/>
</dbReference>
<dbReference type="EMBL" id="JAPFPW010000002">
    <property type="protein sequence ID" value="MCW7752986.1"/>
    <property type="molecule type" value="Genomic_DNA"/>
</dbReference>
<accession>A0ABT3N738</accession>